<comment type="caution">
    <text evidence="1">The sequence shown here is derived from an EMBL/GenBank/DDBJ whole genome shotgun (WGS) entry which is preliminary data.</text>
</comment>
<evidence type="ECO:0000313" key="1">
    <source>
        <dbReference type="EMBL" id="OIQ75044.1"/>
    </source>
</evidence>
<protein>
    <submittedName>
        <fullName evidence="1">Uncharacterized protein</fullName>
    </submittedName>
</protein>
<reference evidence="1" key="1">
    <citation type="submission" date="2016-10" db="EMBL/GenBank/DDBJ databases">
        <title>Sequence of Gallionella enrichment culture.</title>
        <authorList>
            <person name="Poehlein A."/>
            <person name="Muehling M."/>
            <person name="Daniel R."/>
        </authorList>
    </citation>
    <scope>NUCLEOTIDE SEQUENCE</scope>
</reference>
<sequence>MQLLAFGDPQHAVEVVTDVVLCHGKVRQSEQALEQFLRQAQRLVVEVGGGTDQRKVFRGQGLQAEPALARLYRHLAVGPIEADVACGYRAQDVEQFAHIHRDGGIRGSGLHCIGGMNADLNLHVAGREQRALCVVLDQHVGQNGQSLATLDYARSLAEQFEQFIARRRQSVHSFFSFFRIGLVVRVDPRWG</sequence>
<dbReference type="EMBL" id="MLJW01002295">
    <property type="protein sequence ID" value="OIQ75044.1"/>
    <property type="molecule type" value="Genomic_DNA"/>
</dbReference>
<accession>A0A1J5Q581</accession>
<name>A0A1J5Q581_9ZZZZ</name>
<gene>
    <name evidence="1" type="ORF">GALL_432900</name>
</gene>
<dbReference type="AlphaFoldDB" id="A0A1J5Q581"/>
<organism evidence="1">
    <name type="scientific">mine drainage metagenome</name>
    <dbReference type="NCBI Taxonomy" id="410659"/>
    <lineage>
        <taxon>unclassified sequences</taxon>
        <taxon>metagenomes</taxon>
        <taxon>ecological metagenomes</taxon>
    </lineage>
</organism>
<proteinExistence type="predicted"/>